<proteinExistence type="predicted"/>
<dbReference type="AlphaFoldDB" id="A0A6C0AUV2"/>
<dbReference type="EMBL" id="MN740864">
    <property type="protein sequence ID" value="QHS83005.1"/>
    <property type="molecule type" value="Genomic_DNA"/>
</dbReference>
<sequence length="60" mass="6730">MSRAHAARVVPYVNEHVNIRVHLVQRWQAALTAARRSNKSHPPRNAVHVTPRAHASTFAS</sequence>
<evidence type="ECO:0000256" key="1">
    <source>
        <dbReference type="SAM" id="MobiDB-lite"/>
    </source>
</evidence>
<protein>
    <submittedName>
        <fullName evidence="2">Uncharacterized protein</fullName>
    </submittedName>
</protein>
<accession>A0A6C0AUV2</accession>
<evidence type="ECO:0000313" key="2">
    <source>
        <dbReference type="EMBL" id="QHS83005.1"/>
    </source>
</evidence>
<name>A0A6C0AUV2_9ZZZZ</name>
<feature type="region of interest" description="Disordered" evidence="1">
    <location>
        <begin position="34"/>
        <end position="60"/>
    </location>
</feature>
<organism evidence="2">
    <name type="scientific">viral metagenome</name>
    <dbReference type="NCBI Taxonomy" id="1070528"/>
    <lineage>
        <taxon>unclassified sequences</taxon>
        <taxon>metagenomes</taxon>
        <taxon>organismal metagenomes</taxon>
    </lineage>
</organism>
<reference evidence="2" key="1">
    <citation type="journal article" date="2020" name="Nature">
        <title>Giant virus diversity and host interactions through global metagenomics.</title>
        <authorList>
            <person name="Schulz F."/>
            <person name="Roux S."/>
            <person name="Paez-Espino D."/>
            <person name="Jungbluth S."/>
            <person name="Walsh D.A."/>
            <person name="Denef V.J."/>
            <person name="McMahon K.D."/>
            <person name="Konstantinidis K.T."/>
            <person name="Eloe-Fadrosh E.A."/>
            <person name="Kyrpides N.C."/>
            <person name="Woyke T."/>
        </authorList>
    </citation>
    <scope>NUCLEOTIDE SEQUENCE</scope>
    <source>
        <strain evidence="2">GVMAG-S-1103017-74</strain>
    </source>
</reference>